<keyword evidence="5" id="KW-0998">Cell outer membrane</keyword>
<gene>
    <name evidence="9" type="ORF">E4582_12455</name>
</gene>
<keyword evidence="3" id="KW-0472">Membrane</keyword>
<evidence type="ECO:0000256" key="6">
    <source>
        <dbReference type="ARBA" id="ARBA00023288"/>
    </source>
</evidence>
<dbReference type="Proteomes" id="UP000298681">
    <property type="component" value="Unassembled WGS sequence"/>
</dbReference>
<protein>
    <recommendedName>
        <fullName evidence="11">Sugar transporter</fullName>
    </recommendedName>
</protein>
<name>A0A4Z1RHB2_9GAMM</name>
<comment type="caution">
    <text evidence="9">The sequence shown here is derived from an EMBL/GenBank/DDBJ whole genome shotgun (WGS) entry which is preliminary data.</text>
</comment>
<dbReference type="EMBL" id="SPUH01000002">
    <property type="protein sequence ID" value="TKS53011.1"/>
    <property type="molecule type" value="Genomic_DNA"/>
</dbReference>
<evidence type="ECO:0000256" key="7">
    <source>
        <dbReference type="SAM" id="MobiDB-lite"/>
    </source>
</evidence>
<dbReference type="RefSeq" id="WP_134675131.1">
    <property type="nucleotide sequence ID" value="NZ_SPUH01000002.1"/>
</dbReference>
<comment type="subcellular location">
    <subcellularLocation>
        <location evidence="1">Cell outer membrane</location>
        <topology evidence="1">Lipid-anchor</topology>
    </subcellularLocation>
</comment>
<evidence type="ECO:0000313" key="9">
    <source>
        <dbReference type="EMBL" id="TKS53011.1"/>
    </source>
</evidence>
<accession>A0A4Z1RHB2</accession>
<feature type="region of interest" description="Disordered" evidence="7">
    <location>
        <begin position="28"/>
        <end position="96"/>
    </location>
</feature>
<evidence type="ECO:0000256" key="1">
    <source>
        <dbReference type="ARBA" id="ARBA00004459"/>
    </source>
</evidence>
<evidence type="ECO:0000256" key="2">
    <source>
        <dbReference type="ARBA" id="ARBA00022729"/>
    </source>
</evidence>
<sequence length="96" mass="9246">MNRSLLPLSAACLVALCLALSACGNKGDLFLPPPEPAVVDDAATPAEPPADDADDLPPVDGDGDTPPVDGSGTVPVPTGAAEGDTTPPTGDGDGAA</sequence>
<keyword evidence="6" id="KW-0449">Lipoprotein</keyword>
<evidence type="ECO:0008006" key="11">
    <source>
        <dbReference type="Google" id="ProtNLM"/>
    </source>
</evidence>
<dbReference type="InterPro" id="IPR032831">
    <property type="entry name" value="LptM_cons"/>
</dbReference>
<dbReference type="AlphaFoldDB" id="A0A4Z1RHB2"/>
<keyword evidence="2 8" id="KW-0732">Signal</keyword>
<proteinExistence type="predicted"/>
<evidence type="ECO:0000256" key="5">
    <source>
        <dbReference type="ARBA" id="ARBA00023237"/>
    </source>
</evidence>
<dbReference type="PROSITE" id="PS51257">
    <property type="entry name" value="PROKAR_LIPOPROTEIN"/>
    <property type="match status" value="1"/>
</dbReference>
<keyword evidence="10" id="KW-1185">Reference proteome</keyword>
<keyword evidence="4" id="KW-0564">Palmitate</keyword>
<evidence type="ECO:0000256" key="4">
    <source>
        <dbReference type="ARBA" id="ARBA00023139"/>
    </source>
</evidence>
<feature type="compositionally biased region" description="Acidic residues" evidence="7">
    <location>
        <begin position="49"/>
        <end position="63"/>
    </location>
</feature>
<organism evidence="9 10">
    <name type="scientific">Luteimonas yindakuii</name>
    <dbReference type="NCBI Taxonomy" id="2565782"/>
    <lineage>
        <taxon>Bacteria</taxon>
        <taxon>Pseudomonadati</taxon>
        <taxon>Pseudomonadota</taxon>
        <taxon>Gammaproteobacteria</taxon>
        <taxon>Lysobacterales</taxon>
        <taxon>Lysobacteraceae</taxon>
        <taxon>Luteimonas</taxon>
    </lineage>
</organism>
<reference evidence="9 10" key="1">
    <citation type="submission" date="2019-01" db="EMBL/GenBank/DDBJ databases">
        <authorList>
            <person name="Zhang S."/>
        </authorList>
    </citation>
    <scope>NUCLEOTIDE SEQUENCE [LARGE SCALE GENOMIC DNA]</scope>
    <source>
        <strain evidence="9 10">1626</strain>
    </source>
</reference>
<feature type="chain" id="PRO_5021304959" description="Sugar transporter" evidence="8">
    <location>
        <begin position="23"/>
        <end position="96"/>
    </location>
</feature>
<feature type="signal peptide" evidence="8">
    <location>
        <begin position="1"/>
        <end position="22"/>
    </location>
</feature>
<evidence type="ECO:0000313" key="10">
    <source>
        <dbReference type="Proteomes" id="UP000298681"/>
    </source>
</evidence>
<evidence type="ECO:0000256" key="3">
    <source>
        <dbReference type="ARBA" id="ARBA00023136"/>
    </source>
</evidence>
<evidence type="ECO:0000256" key="8">
    <source>
        <dbReference type="SAM" id="SignalP"/>
    </source>
</evidence>
<dbReference type="NCBIfam" id="NF047847">
    <property type="entry name" value="SS_mature_LptM"/>
    <property type="match status" value="1"/>
</dbReference>
<dbReference type="Pfam" id="PF13627">
    <property type="entry name" value="LptM_cons"/>
    <property type="match status" value="1"/>
</dbReference>